<feature type="signal peptide" evidence="1">
    <location>
        <begin position="1"/>
        <end position="38"/>
    </location>
</feature>
<comment type="caution">
    <text evidence="2">The sequence shown here is derived from an EMBL/GenBank/DDBJ whole genome shotgun (WGS) entry which is preliminary data.</text>
</comment>
<evidence type="ECO:0008006" key="4">
    <source>
        <dbReference type="Google" id="ProtNLM"/>
    </source>
</evidence>
<feature type="chain" id="PRO_5047207752" description="DUF945 domain-containing protein" evidence="1">
    <location>
        <begin position="39"/>
        <end position="408"/>
    </location>
</feature>
<proteinExistence type="predicted"/>
<name>A0ABQ0GYE5_9HYPH</name>
<protein>
    <recommendedName>
        <fullName evidence="4">DUF945 domain-containing protein</fullName>
    </recommendedName>
</protein>
<keyword evidence="1" id="KW-0732">Signal</keyword>
<evidence type="ECO:0000313" key="2">
    <source>
        <dbReference type="EMBL" id="GAB1581693.1"/>
    </source>
</evidence>
<sequence length="408" mass="42931">MQTNKETSMPVINTLKSTARNLAAASALSLLMAGSALAFEGNSVAERLKELYAAQGGQINYQSVETSGSTVVLKGASVRAPGAPAQEKAIELGDITLSNVSDAPDGGYNIGQAAIPDMTFPFEGTTISVKGMDMENLHLAPKSSSDPLASILYYQKAEIDEITVSQAGNDIAMLQDIVATVSPFKEGTPIDYTWDVDKIGIDMSKAPPSKGKETLTALGYEKITGHIDSRGSWSVPDGRFKLDQFDLVMDDGGTLGMTLDLGGYTLDFIKGVQETQATLADNPDNDAAGLAMLGLLQQLTVNGASVRFDDASLTNKLLDYFANQQGSDRVTVINQAKAVLPLFAGYLKNAAFATQVTQAVSAYLDNPKSLEIRAAPSAPVPVAVLMATGSAQPEKLPDVLGVTVTANK</sequence>
<evidence type="ECO:0000256" key="1">
    <source>
        <dbReference type="SAM" id="SignalP"/>
    </source>
</evidence>
<reference evidence="2 3" key="1">
    <citation type="submission" date="2024-10" db="EMBL/GenBank/DDBJ databases">
        <title>Isolation, draft genome sequencing and identification of Phyllobacterium sp. NSA23, isolated from leaf soil.</title>
        <authorList>
            <person name="Akita H."/>
        </authorList>
    </citation>
    <scope>NUCLEOTIDE SEQUENCE [LARGE SCALE GENOMIC DNA]</scope>
    <source>
        <strain evidence="2 3">NSA23</strain>
    </source>
</reference>
<dbReference type="EMBL" id="BAAFZP010000001">
    <property type="protein sequence ID" value="GAB1581693.1"/>
    <property type="molecule type" value="Genomic_DNA"/>
</dbReference>
<organism evidence="2 3">
    <name type="scientific">Phyllobacterium phragmitis</name>
    <dbReference type="NCBI Taxonomy" id="2670329"/>
    <lineage>
        <taxon>Bacteria</taxon>
        <taxon>Pseudomonadati</taxon>
        <taxon>Pseudomonadota</taxon>
        <taxon>Alphaproteobacteria</taxon>
        <taxon>Hyphomicrobiales</taxon>
        <taxon>Phyllobacteriaceae</taxon>
        <taxon>Phyllobacterium</taxon>
    </lineage>
</organism>
<keyword evidence="3" id="KW-1185">Reference proteome</keyword>
<dbReference type="Proteomes" id="UP001628091">
    <property type="component" value="Unassembled WGS sequence"/>
</dbReference>
<accession>A0ABQ0GYE5</accession>
<gene>
    <name evidence="2" type="ORF">PPNSA23_16360</name>
</gene>
<evidence type="ECO:0000313" key="3">
    <source>
        <dbReference type="Proteomes" id="UP001628091"/>
    </source>
</evidence>